<dbReference type="Proteomes" id="UP000075418">
    <property type="component" value="Unassembled WGS sequence"/>
</dbReference>
<organism evidence="7 8">
    <name type="scientific">Staphylococcus kloosii</name>
    <dbReference type="NCBI Taxonomy" id="29384"/>
    <lineage>
        <taxon>Bacteria</taxon>
        <taxon>Bacillati</taxon>
        <taxon>Bacillota</taxon>
        <taxon>Bacilli</taxon>
        <taxon>Bacillales</taxon>
        <taxon>Staphylococcaceae</taxon>
        <taxon>Staphylococcus</taxon>
    </lineage>
</organism>
<evidence type="ECO:0000256" key="2">
    <source>
        <dbReference type="ARBA" id="ARBA00022692"/>
    </source>
</evidence>
<evidence type="ECO:0000256" key="5">
    <source>
        <dbReference type="SAM" id="Phobius"/>
    </source>
</evidence>
<comment type="subcellular location">
    <subcellularLocation>
        <location evidence="1">Membrane</location>
        <topology evidence="1">Multi-pass membrane protein</topology>
    </subcellularLocation>
</comment>
<feature type="transmembrane region" description="Helical" evidence="5">
    <location>
        <begin position="20"/>
        <end position="38"/>
    </location>
</feature>
<sequence>MKTLQLFRIYHSFLLKKWYLLLYIAIVIIALLSTLLIIQHVKQQDAKFNIGIVDEDHSKETKLILNSMGNGKNLSKDIRLQQYNKHKAHQLLQQQKIEGYYVFEHGMTKAFYHSGKLPITVYTYDTQSTKSIAMHQLTDSVYSRLMEAMGGGLAYTSLTPHATNHQTFILLTDLLFTGLNRTGPFDYHPLKLYDTGSYYVITGYLISIFIVFLSLFSILKMNQETALKSRLSMFHYSFEKLTLIRSLFSLCYTALWTVMGYMWILHSLPNTFESYNWPTVVIHLTYYVIMITLWITIIELISSSWLNYLFKMILTLFIVLCSGMIVPTIYFKHLLGGLFIAQPFSLVTNEMLEITLNNFILNTSPVFYSSLITSLILLAITLVWRYRR</sequence>
<feature type="transmembrane region" description="Helical" evidence="5">
    <location>
        <begin position="198"/>
        <end position="221"/>
    </location>
</feature>
<evidence type="ECO:0000256" key="4">
    <source>
        <dbReference type="ARBA" id="ARBA00023136"/>
    </source>
</evidence>
<feature type="transmembrane region" description="Helical" evidence="5">
    <location>
        <begin position="242"/>
        <end position="264"/>
    </location>
</feature>
<protein>
    <recommendedName>
        <fullName evidence="6">ABC-2 type transporter transmembrane domain-containing protein</fullName>
    </recommendedName>
</protein>
<dbReference type="Pfam" id="PF12698">
    <property type="entry name" value="ABC2_membrane_3"/>
    <property type="match status" value="1"/>
</dbReference>
<feature type="domain" description="ABC-2 type transporter transmembrane" evidence="6">
    <location>
        <begin position="17"/>
        <end position="382"/>
    </location>
</feature>
<keyword evidence="2 5" id="KW-0812">Transmembrane</keyword>
<keyword evidence="3 5" id="KW-1133">Transmembrane helix</keyword>
<comment type="caution">
    <text evidence="7">The sequence shown here is derived from an EMBL/GenBank/DDBJ whole genome shotgun (WGS) entry which is preliminary data.</text>
</comment>
<dbReference type="Gene3D" id="3.40.1710.10">
    <property type="entry name" value="abc type-2 transporter like domain"/>
    <property type="match status" value="1"/>
</dbReference>
<reference evidence="7 8" key="1">
    <citation type="submission" date="2016-02" db="EMBL/GenBank/DDBJ databases">
        <title>Draft genome sequence of hydrocarbon degrading Staphylococcus saprophyticus Strain CNV2, isolated from crude-oil contaminated soil from Noonmati Oil Refinery, Guwahati, Assam, India.</title>
        <authorList>
            <person name="Mukherjee A."/>
            <person name="Chettri B."/>
            <person name="Langpoklakpam J."/>
            <person name="Singh A.K."/>
            <person name="Chattopadhyay D.J."/>
        </authorList>
    </citation>
    <scope>NUCLEOTIDE SEQUENCE [LARGE SCALE GENOMIC DNA]</scope>
    <source>
        <strain evidence="7 8">CNV2</strain>
    </source>
</reference>
<evidence type="ECO:0000313" key="8">
    <source>
        <dbReference type="Proteomes" id="UP000075418"/>
    </source>
</evidence>
<name>A0A151A2Q4_9STAP</name>
<keyword evidence="4 5" id="KW-0472">Membrane</keyword>
<dbReference type="EMBL" id="LUGM01000002">
    <property type="protein sequence ID" value="KYH13669.1"/>
    <property type="molecule type" value="Genomic_DNA"/>
</dbReference>
<accession>A0A151A2Q4</accession>
<evidence type="ECO:0000256" key="1">
    <source>
        <dbReference type="ARBA" id="ARBA00004141"/>
    </source>
</evidence>
<evidence type="ECO:0000259" key="6">
    <source>
        <dbReference type="Pfam" id="PF12698"/>
    </source>
</evidence>
<feature type="transmembrane region" description="Helical" evidence="5">
    <location>
        <begin position="366"/>
        <end position="384"/>
    </location>
</feature>
<evidence type="ECO:0000313" key="7">
    <source>
        <dbReference type="EMBL" id="KYH13669.1"/>
    </source>
</evidence>
<dbReference type="InterPro" id="IPR013525">
    <property type="entry name" value="ABC2_TM"/>
</dbReference>
<dbReference type="GO" id="GO:0140359">
    <property type="term" value="F:ABC-type transporter activity"/>
    <property type="evidence" value="ECO:0007669"/>
    <property type="project" value="InterPro"/>
</dbReference>
<feature type="transmembrane region" description="Helical" evidence="5">
    <location>
        <begin position="284"/>
        <end position="301"/>
    </location>
</feature>
<evidence type="ECO:0000256" key="3">
    <source>
        <dbReference type="ARBA" id="ARBA00022989"/>
    </source>
</evidence>
<dbReference type="GO" id="GO:0016020">
    <property type="term" value="C:membrane"/>
    <property type="evidence" value="ECO:0007669"/>
    <property type="project" value="UniProtKB-SubCell"/>
</dbReference>
<dbReference type="AlphaFoldDB" id="A0A151A2Q4"/>
<proteinExistence type="predicted"/>
<feature type="transmembrane region" description="Helical" evidence="5">
    <location>
        <begin position="308"/>
        <end position="330"/>
    </location>
</feature>
<gene>
    <name evidence="7" type="ORF">A0131_02450</name>
</gene>
<dbReference type="RefSeq" id="WP_061853900.1">
    <property type="nucleotide sequence ID" value="NZ_LUGM01000002.1"/>
</dbReference>